<evidence type="ECO:0000256" key="14">
    <source>
        <dbReference type="PROSITE-ProRule" id="PRU00175"/>
    </source>
</evidence>
<dbReference type="Pfam" id="PF13639">
    <property type="entry name" value="zf-RING_2"/>
    <property type="match status" value="1"/>
</dbReference>
<accession>A0A5N6PMU7</accession>
<feature type="transmembrane region" description="Helical" evidence="15">
    <location>
        <begin position="16"/>
        <end position="42"/>
    </location>
</feature>
<dbReference type="UniPathway" id="UPA00143"/>
<name>A0A5N6PMU7_9ASTR</name>
<dbReference type="OrthoDB" id="9984778at2759"/>
<keyword evidence="9" id="KW-0833">Ubl conjugation pathway</keyword>
<evidence type="ECO:0000256" key="15">
    <source>
        <dbReference type="SAM" id="Phobius"/>
    </source>
</evidence>
<comment type="catalytic activity">
    <reaction evidence="1">
        <text>S-ubiquitinyl-[E2 ubiquitin-conjugating enzyme]-L-cysteine + [acceptor protein]-L-lysine = [E2 ubiquitin-conjugating enzyme]-L-cysteine + N(6)-ubiquitinyl-[acceptor protein]-L-lysine.</text>
        <dbReference type="EC" id="2.3.2.27"/>
    </reaction>
</comment>
<keyword evidence="19" id="KW-1185">Reference proteome</keyword>
<dbReference type="PROSITE" id="PS50089">
    <property type="entry name" value="ZF_RING_2"/>
    <property type="match status" value="1"/>
</dbReference>
<evidence type="ECO:0000313" key="17">
    <source>
        <dbReference type="EMBL" id="KAD6795224.1"/>
    </source>
</evidence>
<evidence type="ECO:0000256" key="2">
    <source>
        <dbReference type="ARBA" id="ARBA00004167"/>
    </source>
</evidence>
<comment type="subcellular location">
    <subcellularLocation>
        <location evidence="2">Membrane</location>
        <topology evidence="2">Single-pass membrane protein</topology>
    </subcellularLocation>
</comment>
<dbReference type="Gene3D" id="3.30.40.10">
    <property type="entry name" value="Zinc/RING finger domain, C3HC4 (zinc finger)"/>
    <property type="match status" value="1"/>
</dbReference>
<dbReference type="GO" id="GO:0016567">
    <property type="term" value="P:protein ubiquitination"/>
    <property type="evidence" value="ECO:0007669"/>
    <property type="project" value="UniProtKB-UniPathway"/>
</dbReference>
<comment type="caution">
    <text evidence="17">The sequence shown here is derived from an EMBL/GenBank/DDBJ whole genome shotgun (WGS) entry which is preliminary data.</text>
</comment>
<evidence type="ECO:0000256" key="10">
    <source>
        <dbReference type="ARBA" id="ARBA00022833"/>
    </source>
</evidence>
<feature type="domain" description="RING-type" evidence="16">
    <location>
        <begin position="101"/>
        <end position="143"/>
    </location>
</feature>
<dbReference type="InterPro" id="IPR044600">
    <property type="entry name" value="ATL1/ATL16-like"/>
</dbReference>
<evidence type="ECO:0000256" key="1">
    <source>
        <dbReference type="ARBA" id="ARBA00000900"/>
    </source>
</evidence>
<dbReference type="Proteomes" id="UP000326396">
    <property type="component" value="Linkage Group LG1"/>
</dbReference>
<dbReference type="Proteomes" id="UP000326396">
    <property type="component" value="Linkage Group LG11"/>
</dbReference>
<dbReference type="EC" id="2.3.2.27" evidence="4"/>
<keyword evidence="10" id="KW-0862">Zinc</keyword>
<dbReference type="SUPFAM" id="SSF57850">
    <property type="entry name" value="RING/U-box"/>
    <property type="match status" value="1"/>
</dbReference>
<comment type="pathway">
    <text evidence="3">Protein modification; protein ubiquitination.</text>
</comment>
<dbReference type="PANTHER" id="PTHR46913:SF1">
    <property type="entry name" value="RING-H2 FINGER PROTEIN ATL16"/>
    <property type="match status" value="1"/>
</dbReference>
<evidence type="ECO:0000256" key="6">
    <source>
        <dbReference type="ARBA" id="ARBA00022692"/>
    </source>
</evidence>
<dbReference type="AlphaFoldDB" id="A0A5N6PMU7"/>
<sequence>MSPPPPSPPHKPNSPMLYYTIVVVATATIVLAIYHLIIVRLCTIQYHRHRRLQQQALETPNSTVSPPSPSIPRGGDTACLISSFKYTKGSDKNPSDCGIECSVCLSVFEEGEEVKRLPVCGHSFHALCIDMWLYSHAHCPLCRAPVVEPPPPPPGSSSV</sequence>
<evidence type="ECO:0000256" key="4">
    <source>
        <dbReference type="ARBA" id="ARBA00012483"/>
    </source>
</evidence>
<evidence type="ECO:0000256" key="11">
    <source>
        <dbReference type="ARBA" id="ARBA00022989"/>
    </source>
</evidence>
<keyword evidence="7" id="KW-0479">Metal-binding</keyword>
<evidence type="ECO:0000256" key="3">
    <source>
        <dbReference type="ARBA" id="ARBA00004906"/>
    </source>
</evidence>
<dbReference type="PANTHER" id="PTHR46913">
    <property type="entry name" value="RING-H2 FINGER PROTEIN ATL16"/>
    <property type="match status" value="1"/>
</dbReference>
<keyword evidence="8 14" id="KW-0863">Zinc-finger</keyword>
<reference evidence="17 19" key="1">
    <citation type="submission" date="2019-05" db="EMBL/GenBank/DDBJ databases">
        <title>Mikania micrantha, genome provides insights into the molecular mechanism of rapid growth.</title>
        <authorList>
            <person name="Liu B."/>
        </authorList>
    </citation>
    <scope>NUCLEOTIDE SEQUENCE [LARGE SCALE GENOMIC DNA]</scope>
    <source>
        <strain evidence="17">NLD-2019</strain>
        <tissue evidence="17">Leaf</tissue>
    </source>
</reference>
<dbReference type="CDD" id="cd16461">
    <property type="entry name" value="RING-H2_EL5-like"/>
    <property type="match status" value="1"/>
</dbReference>
<dbReference type="GO" id="GO:0061630">
    <property type="term" value="F:ubiquitin protein ligase activity"/>
    <property type="evidence" value="ECO:0007669"/>
    <property type="project" value="UniProtKB-EC"/>
</dbReference>
<dbReference type="EMBL" id="SZYD01000003">
    <property type="protein sequence ID" value="KAD6795224.1"/>
    <property type="molecule type" value="Genomic_DNA"/>
</dbReference>
<dbReference type="InterPro" id="IPR001841">
    <property type="entry name" value="Znf_RING"/>
</dbReference>
<evidence type="ECO:0000259" key="16">
    <source>
        <dbReference type="PROSITE" id="PS50089"/>
    </source>
</evidence>
<evidence type="ECO:0000256" key="5">
    <source>
        <dbReference type="ARBA" id="ARBA00022679"/>
    </source>
</evidence>
<gene>
    <name evidence="18" type="ORF">E3N88_00002</name>
    <name evidence="17" type="ORF">E3N88_06120</name>
</gene>
<comment type="similarity">
    <text evidence="13">Belongs to the RING-type zinc finger family. ATL subfamily.</text>
</comment>
<keyword evidence="12 15" id="KW-0472">Membrane</keyword>
<keyword evidence="5" id="KW-0808">Transferase</keyword>
<evidence type="ECO:0000313" key="18">
    <source>
        <dbReference type="EMBL" id="KAD7476866.1"/>
    </source>
</evidence>
<evidence type="ECO:0000256" key="12">
    <source>
        <dbReference type="ARBA" id="ARBA00023136"/>
    </source>
</evidence>
<evidence type="ECO:0000256" key="7">
    <source>
        <dbReference type="ARBA" id="ARBA00022723"/>
    </source>
</evidence>
<keyword evidence="6 15" id="KW-0812">Transmembrane</keyword>
<evidence type="ECO:0000256" key="9">
    <source>
        <dbReference type="ARBA" id="ARBA00022786"/>
    </source>
</evidence>
<organism evidence="17 19">
    <name type="scientific">Mikania micrantha</name>
    <name type="common">bitter vine</name>
    <dbReference type="NCBI Taxonomy" id="192012"/>
    <lineage>
        <taxon>Eukaryota</taxon>
        <taxon>Viridiplantae</taxon>
        <taxon>Streptophyta</taxon>
        <taxon>Embryophyta</taxon>
        <taxon>Tracheophyta</taxon>
        <taxon>Spermatophyta</taxon>
        <taxon>Magnoliopsida</taxon>
        <taxon>eudicotyledons</taxon>
        <taxon>Gunneridae</taxon>
        <taxon>Pentapetalae</taxon>
        <taxon>asterids</taxon>
        <taxon>campanulids</taxon>
        <taxon>Asterales</taxon>
        <taxon>Asteraceae</taxon>
        <taxon>Asteroideae</taxon>
        <taxon>Heliantheae alliance</taxon>
        <taxon>Eupatorieae</taxon>
        <taxon>Mikania</taxon>
    </lineage>
</organism>
<proteinExistence type="inferred from homology"/>
<dbReference type="EMBL" id="SZYD01000001">
    <property type="protein sequence ID" value="KAD7476866.1"/>
    <property type="molecule type" value="Genomic_DNA"/>
</dbReference>
<protein>
    <recommendedName>
        <fullName evidence="4">RING-type E3 ubiquitin transferase</fullName>
        <ecNumber evidence="4">2.3.2.27</ecNumber>
    </recommendedName>
</protein>
<evidence type="ECO:0000256" key="13">
    <source>
        <dbReference type="ARBA" id="ARBA00024209"/>
    </source>
</evidence>
<evidence type="ECO:0000313" key="19">
    <source>
        <dbReference type="Proteomes" id="UP000326396"/>
    </source>
</evidence>
<dbReference type="InterPro" id="IPR013083">
    <property type="entry name" value="Znf_RING/FYVE/PHD"/>
</dbReference>
<dbReference type="GO" id="GO:0008270">
    <property type="term" value="F:zinc ion binding"/>
    <property type="evidence" value="ECO:0007669"/>
    <property type="project" value="UniProtKB-KW"/>
</dbReference>
<evidence type="ECO:0000256" key="8">
    <source>
        <dbReference type="ARBA" id="ARBA00022771"/>
    </source>
</evidence>
<keyword evidence="11 15" id="KW-1133">Transmembrane helix</keyword>
<dbReference type="GO" id="GO:0016020">
    <property type="term" value="C:membrane"/>
    <property type="evidence" value="ECO:0007669"/>
    <property type="project" value="UniProtKB-SubCell"/>
</dbReference>
<dbReference type="SMART" id="SM00184">
    <property type="entry name" value="RING"/>
    <property type="match status" value="1"/>
</dbReference>